<feature type="compositionally biased region" description="Basic and acidic residues" evidence="1">
    <location>
        <begin position="111"/>
        <end position="123"/>
    </location>
</feature>
<accession>A0A8T2P3P2</accession>
<dbReference type="AlphaFoldDB" id="A0A8T2P3P2"/>
<keyword evidence="3" id="KW-1185">Reference proteome</keyword>
<comment type="caution">
    <text evidence="2">The sequence shown here is derived from an EMBL/GenBank/DDBJ whole genome shotgun (WGS) entry which is preliminary data.</text>
</comment>
<evidence type="ECO:0000313" key="2">
    <source>
        <dbReference type="EMBL" id="KAG9343257.1"/>
    </source>
</evidence>
<dbReference type="Proteomes" id="UP000824540">
    <property type="component" value="Unassembled WGS sequence"/>
</dbReference>
<protein>
    <submittedName>
        <fullName evidence="2">Uncharacterized protein</fullName>
    </submittedName>
</protein>
<organism evidence="2 3">
    <name type="scientific">Albula glossodonta</name>
    <name type="common">roundjaw bonefish</name>
    <dbReference type="NCBI Taxonomy" id="121402"/>
    <lineage>
        <taxon>Eukaryota</taxon>
        <taxon>Metazoa</taxon>
        <taxon>Chordata</taxon>
        <taxon>Craniata</taxon>
        <taxon>Vertebrata</taxon>
        <taxon>Euteleostomi</taxon>
        <taxon>Actinopterygii</taxon>
        <taxon>Neopterygii</taxon>
        <taxon>Teleostei</taxon>
        <taxon>Albuliformes</taxon>
        <taxon>Albulidae</taxon>
        <taxon>Albula</taxon>
    </lineage>
</organism>
<feature type="region of interest" description="Disordered" evidence="1">
    <location>
        <begin position="102"/>
        <end position="149"/>
    </location>
</feature>
<dbReference type="EMBL" id="JAFBMS010000024">
    <property type="protein sequence ID" value="KAG9343257.1"/>
    <property type="molecule type" value="Genomic_DNA"/>
</dbReference>
<evidence type="ECO:0000313" key="3">
    <source>
        <dbReference type="Proteomes" id="UP000824540"/>
    </source>
</evidence>
<sequence>MCWCWAAESPCHSAFHSQRALMEHWLVYFIKHRQPADCVHQLSFRSDWGLRSRRSRCTLCRQIRGLTDQTRRRDSMEPPEVEAVAMVNPSFAVRRRFSGPLLLPPISRRHSTQDSRRPPDFEALRSPIPLIKGGARSLETVGDTHSRGQ</sequence>
<dbReference type="OrthoDB" id="8935983at2759"/>
<name>A0A8T2P3P2_9TELE</name>
<evidence type="ECO:0000256" key="1">
    <source>
        <dbReference type="SAM" id="MobiDB-lite"/>
    </source>
</evidence>
<proteinExistence type="predicted"/>
<reference evidence="2" key="1">
    <citation type="thesis" date="2021" institute="BYU ScholarsArchive" country="Provo, UT, USA">
        <title>Applications of and Algorithms for Genome Assembly and Genomic Analyses with an Emphasis on Marine Teleosts.</title>
        <authorList>
            <person name="Pickett B.D."/>
        </authorList>
    </citation>
    <scope>NUCLEOTIDE SEQUENCE</scope>
    <source>
        <strain evidence="2">HI-2016</strain>
    </source>
</reference>
<gene>
    <name evidence="2" type="ORF">JZ751_014238</name>
</gene>